<dbReference type="OrthoDB" id="273789at2759"/>
<dbReference type="GeneID" id="39985460"/>
<dbReference type="AlphaFoldDB" id="A0A1X0NWE4"/>
<accession>A0A1X0NWE4</accession>
<dbReference type="EMBL" id="NBCO01000014">
    <property type="protein sequence ID" value="ORC89024.1"/>
    <property type="molecule type" value="Genomic_DNA"/>
</dbReference>
<evidence type="ECO:0000313" key="3">
    <source>
        <dbReference type="Proteomes" id="UP000192257"/>
    </source>
</evidence>
<feature type="compositionally biased region" description="Low complexity" evidence="1">
    <location>
        <begin position="112"/>
        <end position="155"/>
    </location>
</feature>
<comment type="caution">
    <text evidence="2">The sequence shown here is derived from an EMBL/GenBank/DDBJ whole genome shotgun (WGS) entry which is preliminary data.</text>
</comment>
<dbReference type="VEuPathDB" id="TriTrypDB:TM35_000142350"/>
<evidence type="ECO:0000256" key="1">
    <source>
        <dbReference type="SAM" id="MobiDB-lite"/>
    </source>
</evidence>
<protein>
    <submittedName>
        <fullName evidence="2">Uncharacterized protein</fullName>
    </submittedName>
</protein>
<dbReference type="PANTHER" id="PTHR23353">
    <property type="entry name" value="RAB-GAP/TBC-RELATED"/>
    <property type="match status" value="1"/>
</dbReference>
<feature type="region of interest" description="Disordered" evidence="1">
    <location>
        <begin position="105"/>
        <end position="156"/>
    </location>
</feature>
<gene>
    <name evidence="2" type="ORF">TM35_000142350</name>
</gene>
<evidence type="ECO:0000313" key="2">
    <source>
        <dbReference type="EMBL" id="ORC89024.1"/>
    </source>
</evidence>
<dbReference type="RefSeq" id="XP_028883090.1">
    <property type="nucleotide sequence ID" value="XM_029025680.1"/>
</dbReference>
<name>A0A1X0NWE4_9TRYP</name>
<organism evidence="2 3">
    <name type="scientific">Trypanosoma theileri</name>
    <dbReference type="NCBI Taxonomy" id="67003"/>
    <lineage>
        <taxon>Eukaryota</taxon>
        <taxon>Discoba</taxon>
        <taxon>Euglenozoa</taxon>
        <taxon>Kinetoplastea</taxon>
        <taxon>Metakinetoplastina</taxon>
        <taxon>Trypanosomatida</taxon>
        <taxon>Trypanosomatidae</taxon>
        <taxon>Trypanosoma</taxon>
    </lineage>
</organism>
<dbReference type="PANTHER" id="PTHR23353:SF23">
    <property type="entry name" value="PROTEIN HAIRLESS"/>
    <property type="match status" value="1"/>
</dbReference>
<reference evidence="2 3" key="1">
    <citation type="submission" date="2017-03" db="EMBL/GenBank/DDBJ databases">
        <title>An alternative strategy for trypanosome survival in the mammalian bloodstream revealed through genome and transcriptome analysis of the ubiquitous bovine parasite Trypanosoma (Megatrypanum) theileri.</title>
        <authorList>
            <person name="Kelly S."/>
            <person name="Ivens A."/>
            <person name="Mott A."/>
            <person name="O'Neill E."/>
            <person name="Emms D."/>
            <person name="Macleod O."/>
            <person name="Voorheis P."/>
            <person name="Matthews J."/>
            <person name="Matthews K."/>
            <person name="Carrington M."/>
        </authorList>
    </citation>
    <scope>NUCLEOTIDE SEQUENCE [LARGE SCALE GENOMIC DNA]</scope>
    <source>
        <strain evidence="2">Edinburgh</strain>
    </source>
</reference>
<sequence length="511" mass="54373">MPLLLLALARIVGFVVLLIALLCVKKTRLRHLPSRRTRVSRHHGETCVWLERLTSAILDMLHDAIQQQQQQQQEKQQEGEEGDDVDIEDTQQCLRGCTFSSLDSMGTTPIRGNVMSGSSTTTTNNNNNNNNNNNSKNKSKNVVNNNSMNSSNTNGFSCEENGLGSMGMPSRFLEMFEERVEAILEDRGIAASAKCKVHSIGEKPPTIRSIRITNLTGTGSSTNIPAAGSAGVSTTVGGGTSGSGVGVGNSAAGGNMGVVGVNNNNNNNSNNNNATAASLKGKTRLPPGNVYISTGIGNSVSGSSAAAVGVVGGVSASVDDVMEMWRSDSFAEDSVGGAALLASAVELEAEVEYAGGVDVSLDADLCLARGRRLPVSIRVSDVKYMKAHVRVCAKLQYERATMDSQRRPYLQCTLWLESEPTFSLQLTTFISRYRICNFFAVPLVIKFLLLRFLRHRLLRPAGAGLTVNIPLPENVVDGGMQSWCAAVNDAATTVAGSVSAHTIGIPRGARV</sequence>
<keyword evidence="3" id="KW-1185">Reference proteome</keyword>
<dbReference type="InterPro" id="IPR053019">
    <property type="entry name" value="GATA_zinc_finger"/>
</dbReference>
<dbReference type="Proteomes" id="UP000192257">
    <property type="component" value="Unassembled WGS sequence"/>
</dbReference>
<proteinExistence type="predicted"/>